<evidence type="ECO:0000256" key="2">
    <source>
        <dbReference type="ARBA" id="ARBA00023133"/>
    </source>
</evidence>
<keyword evidence="1 6" id="KW-0408">Iron</keyword>
<comment type="subcellular location">
    <subcellularLocation>
        <location evidence="6 7">Cytoplasm</location>
    </subcellularLocation>
</comment>
<comment type="catalytic activity">
    <reaction evidence="5">
        <text>Fe-coproporphyrin III + 2 H(+) = coproporphyrin III + Fe(2+)</text>
        <dbReference type="Rhea" id="RHEA:49572"/>
        <dbReference type="ChEBI" id="CHEBI:15378"/>
        <dbReference type="ChEBI" id="CHEBI:29033"/>
        <dbReference type="ChEBI" id="CHEBI:68438"/>
        <dbReference type="ChEBI" id="CHEBI:131725"/>
        <dbReference type="EC" id="4.99.1.9"/>
    </reaction>
    <physiologicalReaction direction="right-to-left" evidence="5">
        <dbReference type="Rhea" id="RHEA:49574"/>
    </physiologicalReaction>
</comment>
<dbReference type="HAMAP" id="MF_00323">
    <property type="entry name" value="Ferrochelatase"/>
    <property type="match status" value="1"/>
</dbReference>
<dbReference type="CDD" id="cd00419">
    <property type="entry name" value="Ferrochelatase_C"/>
    <property type="match status" value="1"/>
</dbReference>
<evidence type="ECO:0000256" key="5">
    <source>
        <dbReference type="ARBA" id="ARBA00024536"/>
    </source>
</evidence>
<comment type="similarity">
    <text evidence="6 7">Belongs to the ferrochelatase family.</text>
</comment>
<dbReference type="InterPro" id="IPR019772">
    <property type="entry name" value="Ferrochelatase_AS"/>
</dbReference>
<evidence type="ECO:0000313" key="9">
    <source>
        <dbReference type="Proteomes" id="UP000070467"/>
    </source>
</evidence>
<keyword evidence="3 6" id="KW-0456">Lyase</keyword>
<gene>
    <name evidence="6" type="primary">cpfC</name>
    <name evidence="8" type="ORF">HMPREF1871_01228</name>
</gene>
<dbReference type="InterPro" id="IPR033644">
    <property type="entry name" value="Ferrochelatase_C"/>
</dbReference>
<dbReference type="EMBL" id="LSDB01000076">
    <property type="protein sequence ID" value="KXB55056.1"/>
    <property type="molecule type" value="Genomic_DNA"/>
</dbReference>
<dbReference type="Gene3D" id="3.40.50.1400">
    <property type="match status" value="2"/>
</dbReference>
<dbReference type="InterPro" id="IPR001015">
    <property type="entry name" value="Ferrochelatase"/>
</dbReference>
<sequence>MKKRAILIMTYGSPNDYSFEGIADFFTNIRRGKRPKEEEIRKLYENYKKINSSPLQKISKKTVELLKERIDIPIYFANKFSYPFIFNKIEEMENDKIEECLCLILEPHYSIYSSMGYERFIKSKKIKFNIIKEWYKNPHLISYWANAIHNIIKNLNPSEYRVIFSAHSVPIMATTCGDPYIKQIIDNVTILKEKLKLKDENFARVWQSESDIGMEWVKPDVIEYIKSEKNIKKNYIFVPISFISDHIETLFDNDIRCYEECKKLNINYFRPPSPNYNKKLIDALEEEIKKNINNNYTYKNNEKFANEMEIKKGEMPDFIKKILQKNKI</sequence>
<keyword evidence="6" id="KW-0479">Metal-binding</keyword>
<organism evidence="8 9">
    <name type="scientific">Gemelliphila asaccharolytica</name>
    <dbReference type="NCBI Taxonomy" id="502393"/>
    <lineage>
        <taxon>Bacteria</taxon>
        <taxon>Bacillati</taxon>
        <taxon>Bacillota</taxon>
        <taxon>Bacilli</taxon>
        <taxon>Bacillales</taxon>
        <taxon>Gemellaceae</taxon>
        <taxon>Gemelliphila</taxon>
    </lineage>
</organism>
<dbReference type="PANTHER" id="PTHR11108:SF1">
    <property type="entry name" value="FERROCHELATASE, MITOCHONDRIAL"/>
    <property type="match status" value="1"/>
</dbReference>
<dbReference type="EC" id="4.99.1.9" evidence="6"/>
<evidence type="ECO:0000256" key="1">
    <source>
        <dbReference type="ARBA" id="ARBA00023004"/>
    </source>
</evidence>
<feature type="binding site" description="axial binding residue" evidence="6">
    <location>
        <position position="11"/>
    </location>
    <ligand>
        <name>Fe-coproporphyrin III</name>
        <dbReference type="ChEBI" id="CHEBI:68438"/>
    </ligand>
    <ligandPart>
        <name>Fe</name>
        <dbReference type="ChEBI" id="CHEBI:18248"/>
    </ligandPart>
</feature>
<dbReference type="PROSITE" id="PS00534">
    <property type="entry name" value="FERROCHELATASE"/>
    <property type="match status" value="1"/>
</dbReference>
<protein>
    <recommendedName>
        <fullName evidence="6">Coproporphyrin III ferrochelatase</fullName>
        <ecNumber evidence="6">4.99.1.9</ecNumber>
    </recommendedName>
</protein>
<dbReference type="SUPFAM" id="SSF53800">
    <property type="entry name" value="Chelatase"/>
    <property type="match status" value="1"/>
</dbReference>
<keyword evidence="4 6" id="KW-0627">Porphyrin biosynthesis</keyword>
<name>A0ABR5TKJ8_9BACL</name>
<comment type="caution">
    <text evidence="8">The sequence shown here is derived from an EMBL/GenBank/DDBJ whole genome shotgun (WGS) entry which is preliminary data.</text>
</comment>
<comment type="pathway">
    <text evidence="6 7">Porphyrin-containing compound metabolism; protoheme biosynthesis.</text>
</comment>
<feature type="binding site" evidence="6">
    <location>
        <position position="248"/>
    </location>
    <ligand>
        <name>Fe(2+)</name>
        <dbReference type="ChEBI" id="CHEBI:29033"/>
    </ligand>
</feature>
<evidence type="ECO:0000256" key="7">
    <source>
        <dbReference type="RuleBase" id="RU000607"/>
    </source>
</evidence>
<dbReference type="NCBIfam" id="TIGR00109">
    <property type="entry name" value="hemH"/>
    <property type="match status" value="1"/>
</dbReference>
<reference evidence="8 9" key="1">
    <citation type="submission" date="2016-01" db="EMBL/GenBank/DDBJ databases">
        <authorList>
            <person name="Mitreva M."/>
            <person name="Pepin K.H."/>
            <person name="Mihindukulasuriya K.A."/>
            <person name="Fulton R."/>
            <person name="Fronick C."/>
            <person name="O'Laughlin M."/>
            <person name="Miner T."/>
            <person name="Herter B."/>
            <person name="Rosa B.A."/>
            <person name="Cordes M."/>
            <person name="Tomlinson C."/>
            <person name="Wollam A."/>
            <person name="Palsikar V.B."/>
            <person name="Mardis E.R."/>
            <person name="Wilson R.K."/>
        </authorList>
    </citation>
    <scope>NUCLEOTIDE SEQUENCE [LARGE SCALE GENOMIC DNA]</scope>
    <source>
        <strain evidence="8 9">KA00071</strain>
    </source>
</reference>
<keyword evidence="2 6" id="KW-0350">Heme biosynthesis</keyword>
<evidence type="ECO:0000256" key="4">
    <source>
        <dbReference type="ARBA" id="ARBA00023244"/>
    </source>
</evidence>
<dbReference type="RefSeq" id="WP_066131144.1">
    <property type="nucleotide sequence ID" value="NZ_KQ959912.1"/>
</dbReference>
<evidence type="ECO:0000256" key="3">
    <source>
        <dbReference type="ARBA" id="ARBA00023239"/>
    </source>
</evidence>
<keyword evidence="6 7" id="KW-0963">Cytoplasm</keyword>
<comment type="function">
    <text evidence="6 7">Involved in coproporphyrin-dependent heme b biosynthesis. Catalyzes the insertion of ferrous iron into coproporphyrin III to form Fe-coproporphyrin III.</text>
</comment>
<dbReference type="PANTHER" id="PTHR11108">
    <property type="entry name" value="FERROCHELATASE"/>
    <property type="match status" value="1"/>
</dbReference>
<evidence type="ECO:0000313" key="8">
    <source>
        <dbReference type="EMBL" id="KXB55056.1"/>
    </source>
</evidence>
<feature type="binding site" evidence="6">
    <location>
        <position position="117"/>
    </location>
    <ligand>
        <name>Fe-coproporphyrin III</name>
        <dbReference type="ChEBI" id="CHEBI:68438"/>
    </ligand>
</feature>
<feature type="binding site" evidence="6">
    <location>
        <position position="167"/>
    </location>
    <ligand>
        <name>Fe(2+)</name>
        <dbReference type="ChEBI" id="CHEBI:29033"/>
    </ligand>
</feature>
<proteinExistence type="inferred from homology"/>
<feature type="binding site" evidence="6">
    <location>
        <position position="30"/>
    </location>
    <ligand>
        <name>Fe-coproporphyrin III</name>
        <dbReference type="ChEBI" id="CHEBI:68438"/>
    </ligand>
</feature>
<evidence type="ECO:0000256" key="6">
    <source>
        <dbReference type="HAMAP-Rule" id="MF_00323"/>
    </source>
</evidence>
<keyword evidence="9" id="KW-1185">Reference proteome</keyword>
<accession>A0ABR5TKJ8</accession>
<dbReference type="Pfam" id="PF00762">
    <property type="entry name" value="Ferrochelatase"/>
    <property type="match status" value="1"/>
</dbReference>
<comment type="caution">
    <text evidence="6">Lacks conserved residue(s) required for the propagation of feature annotation.</text>
</comment>
<dbReference type="Proteomes" id="UP000070467">
    <property type="component" value="Unassembled WGS sequence"/>
</dbReference>